<evidence type="ECO:0000256" key="5">
    <source>
        <dbReference type="ARBA" id="ARBA00022989"/>
    </source>
</evidence>
<evidence type="ECO:0000313" key="9">
    <source>
        <dbReference type="Proteomes" id="UP001201463"/>
    </source>
</evidence>
<proteinExistence type="inferred from homology"/>
<dbReference type="PANTHER" id="PTHR33452:SF1">
    <property type="entry name" value="INNER MEMBRANE PROTEIN YPHA-RELATED"/>
    <property type="match status" value="1"/>
</dbReference>
<evidence type="ECO:0000256" key="7">
    <source>
        <dbReference type="SAM" id="Phobius"/>
    </source>
</evidence>
<keyword evidence="4 7" id="KW-0812">Transmembrane</keyword>
<comment type="similarity">
    <text evidence="2">Belongs to the DoxX family.</text>
</comment>
<keyword evidence="6 7" id="KW-0472">Membrane</keyword>
<dbReference type="InterPro" id="IPR032808">
    <property type="entry name" value="DoxX"/>
</dbReference>
<evidence type="ECO:0000256" key="2">
    <source>
        <dbReference type="ARBA" id="ARBA00006679"/>
    </source>
</evidence>
<keyword evidence="5 7" id="KW-1133">Transmembrane helix</keyword>
<evidence type="ECO:0000256" key="1">
    <source>
        <dbReference type="ARBA" id="ARBA00004651"/>
    </source>
</evidence>
<comment type="subcellular location">
    <subcellularLocation>
        <location evidence="1">Cell membrane</location>
        <topology evidence="1">Multi-pass membrane protein</topology>
    </subcellularLocation>
</comment>
<protein>
    <submittedName>
        <fullName evidence="8">DoxX family protein</fullName>
    </submittedName>
</protein>
<dbReference type="RefSeq" id="WP_233393915.1">
    <property type="nucleotide sequence ID" value="NZ_JAJTWT010000008.1"/>
</dbReference>
<evidence type="ECO:0000256" key="6">
    <source>
        <dbReference type="ARBA" id="ARBA00023136"/>
    </source>
</evidence>
<organism evidence="8 9">
    <name type="scientific">Pelomonas caseinilytica</name>
    <dbReference type="NCBI Taxonomy" id="2906763"/>
    <lineage>
        <taxon>Bacteria</taxon>
        <taxon>Pseudomonadati</taxon>
        <taxon>Pseudomonadota</taxon>
        <taxon>Betaproteobacteria</taxon>
        <taxon>Burkholderiales</taxon>
        <taxon>Sphaerotilaceae</taxon>
        <taxon>Roseateles</taxon>
    </lineage>
</organism>
<reference evidence="8 9" key="1">
    <citation type="submission" date="2021-12" db="EMBL/GenBank/DDBJ databases">
        <title>Genome seq of p7.</title>
        <authorList>
            <person name="Seo T."/>
        </authorList>
    </citation>
    <scope>NUCLEOTIDE SEQUENCE [LARGE SCALE GENOMIC DNA]</scope>
    <source>
        <strain evidence="8 9">P7</strain>
    </source>
</reference>
<evidence type="ECO:0000313" key="8">
    <source>
        <dbReference type="EMBL" id="MCE4539399.1"/>
    </source>
</evidence>
<sequence length="166" mass="17259">MNALISAALRSFTDPGQVTTPEATRLPAPVAALVSHLQSLALLATRLYLAQVFFASGLVKLRDWSATLALFNDYYQVPVLPPALAAYAGTAGELALPVLLVLGLGGRFAGVGMFVVNLMAALSLPAEDLSAAGALQHVLWGVLAAAIALWGAGRWSADRLLPIRAA</sequence>
<comment type="caution">
    <text evidence="8">The sequence shown here is derived from an EMBL/GenBank/DDBJ whole genome shotgun (WGS) entry which is preliminary data.</text>
</comment>
<name>A0ABS8XLC3_9BURK</name>
<dbReference type="Proteomes" id="UP001201463">
    <property type="component" value="Unassembled WGS sequence"/>
</dbReference>
<dbReference type="InterPro" id="IPR051907">
    <property type="entry name" value="DoxX-like_oxidoreductase"/>
</dbReference>
<dbReference type="EMBL" id="JAJTWT010000008">
    <property type="protein sequence ID" value="MCE4539399.1"/>
    <property type="molecule type" value="Genomic_DNA"/>
</dbReference>
<dbReference type="Pfam" id="PF07681">
    <property type="entry name" value="DoxX"/>
    <property type="match status" value="1"/>
</dbReference>
<dbReference type="PANTHER" id="PTHR33452">
    <property type="entry name" value="OXIDOREDUCTASE CATD-RELATED"/>
    <property type="match status" value="1"/>
</dbReference>
<accession>A0ABS8XLC3</accession>
<keyword evidence="3" id="KW-1003">Cell membrane</keyword>
<gene>
    <name evidence="8" type="ORF">LXT12_19280</name>
</gene>
<keyword evidence="9" id="KW-1185">Reference proteome</keyword>
<evidence type="ECO:0000256" key="4">
    <source>
        <dbReference type="ARBA" id="ARBA00022692"/>
    </source>
</evidence>
<evidence type="ECO:0000256" key="3">
    <source>
        <dbReference type="ARBA" id="ARBA00022475"/>
    </source>
</evidence>
<feature type="transmembrane region" description="Helical" evidence="7">
    <location>
        <begin position="138"/>
        <end position="157"/>
    </location>
</feature>